<sequence length="331" mass="36366">MGKKPVLFNEKDDNGEGDADIGEEAQFDEEDGEANIRAEPIFDEEEEVQEELVDNVGAEPQFDEDEVVNEGGVEGDVGPLLMVRPVVITIIDDVKPEIDKEKCYSTPKFDKEVVLGRGDTAEVGRGDTAEVQGTTMVERFVCLTPHAAFATITNVDEQVEVPTELPFTEEEAQNNKSAAVEQGTAMVMRHRCLTPRADESDWLRNNVFHSTCTILGKLLLHHKPSSLLKKSSTQGTGQSNTPLFLAPPTPTTLPITPNNAASLFTTYPSLGNNFFNDPPPDPASPLSPPTSTTLRQSVSSCLTPQELNRSAVWIWWWFGVDLVVARKEETV</sequence>
<proteinExistence type="predicted"/>
<feature type="region of interest" description="Disordered" evidence="1">
    <location>
        <begin position="274"/>
        <end position="297"/>
    </location>
</feature>
<comment type="caution">
    <text evidence="2">The sequence shown here is derived from an EMBL/GenBank/DDBJ whole genome shotgun (WGS) entry which is preliminary data.</text>
</comment>
<feature type="compositionally biased region" description="Acidic residues" evidence="1">
    <location>
        <begin position="15"/>
        <end position="33"/>
    </location>
</feature>
<evidence type="ECO:0000313" key="2">
    <source>
        <dbReference type="EMBL" id="KAK0591077.1"/>
    </source>
</evidence>
<gene>
    <name evidence="2" type="ORF">LWI29_035351</name>
</gene>
<dbReference type="EMBL" id="JAUESC010000381">
    <property type="protein sequence ID" value="KAK0591077.1"/>
    <property type="molecule type" value="Genomic_DNA"/>
</dbReference>
<keyword evidence="3" id="KW-1185">Reference proteome</keyword>
<evidence type="ECO:0000256" key="1">
    <source>
        <dbReference type="SAM" id="MobiDB-lite"/>
    </source>
</evidence>
<reference evidence="2" key="1">
    <citation type="journal article" date="2022" name="Plant J.">
        <title>Strategies of tolerance reflected in two North American maple genomes.</title>
        <authorList>
            <person name="McEvoy S.L."/>
            <person name="Sezen U.U."/>
            <person name="Trouern-Trend A."/>
            <person name="McMahon S.M."/>
            <person name="Schaberg P.G."/>
            <person name="Yang J."/>
            <person name="Wegrzyn J.L."/>
            <person name="Swenson N.G."/>
        </authorList>
    </citation>
    <scope>NUCLEOTIDE SEQUENCE</scope>
    <source>
        <strain evidence="2">NS2018</strain>
    </source>
</reference>
<feature type="compositionally biased region" description="Pro residues" evidence="1">
    <location>
        <begin position="277"/>
        <end position="288"/>
    </location>
</feature>
<reference evidence="2" key="2">
    <citation type="submission" date="2023-06" db="EMBL/GenBank/DDBJ databases">
        <authorList>
            <person name="Swenson N.G."/>
            <person name="Wegrzyn J.L."/>
            <person name="Mcevoy S.L."/>
        </authorList>
    </citation>
    <scope>NUCLEOTIDE SEQUENCE</scope>
    <source>
        <strain evidence="2">NS2018</strain>
        <tissue evidence="2">Leaf</tissue>
    </source>
</reference>
<organism evidence="2 3">
    <name type="scientific">Acer saccharum</name>
    <name type="common">Sugar maple</name>
    <dbReference type="NCBI Taxonomy" id="4024"/>
    <lineage>
        <taxon>Eukaryota</taxon>
        <taxon>Viridiplantae</taxon>
        <taxon>Streptophyta</taxon>
        <taxon>Embryophyta</taxon>
        <taxon>Tracheophyta</taxon>
        <taxon>Spermatophyta</taxon>
        <taxon>Magnoliopsida</taxon>
        <taxon>eudicotyledons</taxon>
        <taxon>Gunneridae</taxon>
        <taxon>Pentapetalae</taxon>
        <taxon>rosids</taxon>
        <taxon>malvids</taxon>
        <taxon>Sapindales</taxon>
        <taxon>Sapindaceae</taxon>
        <taxon>Hippocastanoideae</taxon>
        <taxon>Acereae</taxon>
        <taxon>Acer</taxon>
    </lineage>
</organism>
<accession>A0AA39SHD1</accession>
<dbReference type="Proteomes" id="UP001168877">
    <property type="component" value="Unassembled WGS sequence"/>
</dbReference>
<name>A0AA39SHD1_ACESA</name>
<evidence type="ECO:0000313" key="3">
    <source>
        <dbReference type="Proteomes" id="UP001168877"/>
    </source>
</evidence>
<dbReference type="AlphaFoldDB" id="A0AA39SHD1"/>
<feature type="region of interest" description="Disordered" evidence="1">
    <location>
        <begin position="1"/>
        <end position="33"/>
    </location>
</feature>
<protein>
    <submittedName>
        <fullName evidence="2">Uncharacterized protein</fullName>
    </submittedName>
</protein>